<dbReference type="Proteomes" id="UP001358586">
    <property type="component" value="Chromosome 4"/>
</dbReference>
<comment type="caution">
    <text evidence="2">The sequence shown here is derived from an EMBL/GenBank/DDBJ whole genome shotgun (WGS) entry which is preliminary data.</text>
</comment>
<feature type="region of interest" description="Disordered" evidence="1">
    <location>
        <begin position="1"/>
        <end position="65"/>
    </location>
</feature>
<name>A0ABR0QBC1_GOSAR</name>
<keyword evidence="3" id="KW-1185">Reference proteome</keyword>
<gene>
    <name evidence="2" type="ORF">PVK06_012147</name>
</gene>
<evidence type="ECO:0000256" key="1">
    <source>
        <dbReference type="SAM" id="MobiDB-lite"/>
    </source>
</evidence>
<sequence>MSNIKEQIDTGIPSNTEDNPWREEVTVDNTNEPQESSIEVENGPELEEENAPAAKTGKETPKYAKITKVPFPLRLEERQK</sequence>
<protein>
    <submittedName>
        <fullName evidence="2">Uncharacterized protein</fullName>
    </submittedName>
</protein>
<evidence type="ECO:0000313" key="2">
    <source>
        <dbReference type="EMBL" id="KAK5836361.1"/>
    </source>
</evidence>
<reference evidence="2 3" key="1">
    <citation type="submission" date="2023-03" db="EMBL/GenBank/DDBJ databases">
        <title>WGS of Gossypium arboreum.</title>
        <authorList>
            <person name="Yu D."/>
        </authorList>
    </citation>
    <scope>NUCLEOTIDE SEQUENCE [LARGE SCALE GENOMIC DNA]</scope>
    <source>
        <tissue evidence="2">Leaf</tissue>
    </source>
</reference>
<feature type="compositionally biased region" description="Polar residues" evidence="1">
    <location>
        <begin position="27"/>
        <end position="37"/>
    </location>
</feature>
<organism evidence="2 3">
    <name type="scientific">Gossypium arboreum</name>
    <name type="common">Tree cotton</name>
    <name type="synonym">Gossypium nanking</name>
    <dbReference type="NCBI Taxonomy" id="29729"/>
    <lineage>
        <taxon>Eukaryota</taxon>
        <taxon>Viridiplantae</taxon>
        <taxon>Streptophyta</taxon>
        <taxon>Embryophyta</taxon>
        <taxon>Tracheophyta</taxon>
        <taxon>Spermatophyta</taxon>
        <taxon>Magnoliopsida</taxon>
        <taxon>eudicotyledons</taxon>
        <taxon>Gunneridae</taxon>
        <taxon>Pentapetalae</taxon>
        <taxon>rosids</taxon>
        <taxon>malvids</taxon>
        <taxon>Malvales</taxon>
        <taxon>Malvaceae</taxon>
        <taxon>Malvoideae</taxon>
        <taxon>Gossypium</taxon>
    </lineage>
</organism>
<accession>A0ABR0QBC1</accession>
<evidence type="ECO:0000313" key="3">
    <source>
        <dbReference type="Proteomes" id="UP001358586"/>
    </source>
</evidence>
<dbReference type="EMBL" id="JARKNE010000004">
    <property type="protein sequence ID" value="KAK5836361.1"/>
    <property type="molecule type" value="Genomic_DNA"/>
</dbReference>
<proteinExistence type="predicted"/>